<dbReference type="AlphaFoldDB" id="A0A183F5T9"/>
<reference evidence="3" key="2">
    <citation type="submission" date="2019-09" db="UniProtKB">
        <authorList>
            <consortium name="WormBaseParasite"/>
        </authorList>
    </citation>
    <scope>IDENTIFICATION</scope>
</reference>
<dbReference type="EMBL" id="UZAH01001715">
    <property type="protein sequence ID" value="VDO19914.1"/>
    <property type="molecule type" value="Genomic_DNA"/>
</dbReference>
<evidence type="ECO:0000313" key="1">
    <source>
        <dbReference type="EMBL" id="VDO19914.1"/>
    </source>
</evidence>
<protein>
    <submittedName>
        <fullName evidence="3">RGS domain-containing protein</fullName>
    </submittedName>
</protein>
<dbReference type="WBParaSite" id="HPBE_0000153101-mRNA-1">
    <property type="protein sequence ID" value="HPBE_0000153101-mRNA-1"/>
    <property type="gene ID" value="HPBE_0000153101"/>
</dbReference>
<gene>
    <name evidence="1" type="ORF">HPBE_LOCUS1532</name>
</gene>
<accession>A0A3P7U6J0</accession>
<accession>A0A183F5T9</accession>
<reference evidence="1 2" key="1">
    <citation type="submission" date="2018-11" db="EMBL/GenBank/DDBJ databases">
        <authorList>
            <consortium name="Pathogen Informatics"/>
        </authorList>
    </citation>
    <scope>NUCLEOTIDE SEQUENCE [LARGE SCALE GENOMIC DNA]</scope>
</reference>
<evidence type="ECO:0000313" key="3">
    <source>
        <dbReference type="WBParaSite" id="HPBE_0000153101-mRNA-1"/>
    </source>
</evidence>
<name>A0A183F5T9_HELPZ</name>
<sequence length="318" mass="36600">MELMEHEHSETVFLPAIVPITERPYSSGVLRLVSAAFAEKTKNLLMTKDKLSLGKLGLAICQHDILADYHTFISYKMGDVRPDIEKGKTVAQTMSRVQPSSDFIVRQLMNVIADQSNMIVGLTAAVDSCIVRLTRIETELADGRSSVVKKCQEAKLHEDTCLAFENLTQVWRIPQLAVQEESPDLSNALFKSVELNKKMEKWIRTKREKPHDHVTACTDFFRVYLKEACEPPVLVKRYAVRIFDSCAKRPELRDFPEELVEQLIVSPSNLELKFWLSLGDTDEEREAEFEERKKARARWRFMSEVLFREHCTSSPIFF</sequence>
<evidence type="ECO:0000313" key="2">
    <source>
        <dbReference type="Proteomes" id="UP000050761"/>
    </source>
</evidence>
<proteinExistence type="predicted"/>
<dbReference type="Proteomes" id="UP000050761">
    <property type="component" value="Unassembled WGS sequence"/>
</dbReference>
<organism evidence="2 3">
    <name type="scientific">Heligmosomoides polygyrus</name>
    <name type="common">Parasitic roundworm</name>
    <dbReference type="NCBI Taxonomy" id="6339"/>
    <lineage>
        <taxon>Eukaryota</taxon>
        <taxon>Metazoa</taxon>
        <taxon>Ecdysozoa</taxon>
        <taxon>Nematoda</taxon>
        <taxon>Chromadorea</taxon>
        <taxon>Rhabditida</taxon>
        <taxon>Rhabditina</taxon>
        <taxon>Rhabditomorpha</taxon>
        <taxon>Strongyloidea</taxon>
        <taxon>Heligmosomidae</taxon>
        <taxon>Heligmosomoides</taxon>
    </lineage>
</organism>
<keyword evidence="2" id="KW-1185">Reference proteome</keyword>
<dbReference type="OrthoDB" id="5883555at2759"/>